<name>A0ABR2VEQ4_9PEZI</name>
<dbReference type="PANTHER" id="PTHR42024">
    <property type="entry name" value="AMINO ACID PERMEASE_ SLC12A DOMAIN-CONTAINING PROTEIN"/>
    <property type="match status" value="1"/>
</dbReference>
<comment type="caution">
    <text evidence="3">The sequence shown here is derived from an EMBL/GenBank/DDBJ whole genome shotgun (WGS) entry which is preliminary data.</text>
</comment>
<gene>
    <name evidence="3" type="ORF">SUNI508_13061</name>
</gene>
<feature type="region of interest" description="Disordered" evidence="1">
    <location>
        <begin position="1"/>
        <end position="144"/>
    </location>
</feature>
<dbReference type="EMBL" id="JARVKF010000018">
    <property type="protein sequence ID" value="KAK9425387.1"/>
    <property type="molecule type" value="Genomic_DNA"/>
</dbReference>
<evidence type="ECO:0000313" key="3">
    <source>
        <dbReference type="EMBL" id="KAK9425387.1"/>
    </source>
</evidence>
<accession>A0ABR2VEQ4</accession>
<feature type="compositionally biased region" description="Basic and acidic residues" evidence="1">
    <location>
        <begin position="30"/>
        <end position="45"/>
    </location>
</feature>
<dbReference type="PANTHER" id="PTHR42024:SF1">
    <property type="entry name" value="AMINO ACID PERMEASE_ SLC12A DOMAIN-CONTAINING PROTEIN"/>
    <property type="match status" value="1"/>
</dbReference>
<feature type="transmembrane region" description="Helical" evidence="2">
    <location>
        <begin position="423"/>
        <end position="443"/>
    </location>
</feature>
<proteinExistence type="predicted"/>
<sequence>MAHKTSPSSGLGYPEKPIETQDDMAVDTDTTTRDPARVAHDRMHVDSAAMEPLEPPPPIASEALDDRKTQSAPDAINEAPGPHRIDSSGLASPPPTTQHPRTSLQISRPDAQTRDSNRKGRASEEFDRRFDGPFGRPSLAMARRRSSAQPQIMEDAEMEIIEPTVTNSAGEAVPVPPFRPEPPTLGYTLRTRKWAIFIFWSIILFDSVAMPIALYFGLWYGVGPGNPANEKLSANTVFSIVTAALGGASILEYFVRFWRLYKKNSNCRVIGAHRWYLDWFHWMFTLAWIIVMIELIVGSVQEDPYVRLLSMPLATMLFVFGTLLLTIDLCRYFQVPAPVRISSVPKGSQLRPGIYSFIEDICAVDGSGGTDYRVAFDKRYEASHIFRAMLRRLGIFWAVGAESCAVLCTILIFTLSVDAAYTVGWSVPFIWAGIWTAATFWYAKRELKKEKELWAAEAAKVQA</sequence>
<protein>
    <submittedName>
        <fullName evidence="3">Uncharacterized protein</fullName>
    </submittedName>
</protein>
<keyword evidence="2" id="KW-1133">Transmembrane helix</keyword>
<evidence type="ECO:0000313" key="4">
    <source>
        <dbReference type="Proteomes" id="UP001408356"/>
    </source>
</evidence>
<keyword evidence="2" id="KW-0812">Transmembrane</keyword>
<feature type="transmembrane region" description="Helical" evidence="2">
    <location>
        <begin position="276"/>
        <end position="297"/>
    </location>
</feature>
<feature type="transmembrane region" description="Helical" evidence="2">
    <location>
        <begin position="236"/>
        <end position="255"/>
    </location>
</feature>
<evidence type="ECO:0000256" key="1">
    <source>
        <dbReference type="SAM" id="MobiDB-lite"/>
    </source>
</evidence>
<feature type="transmembrane region" description="Helical" evidence="2">
    <location>
        <begin position="395"/>
        <end position="417"/>
    </location>
</feature>
<feature type="compositionally biased region" description="Basic and acidic residues" evidence="1">
    <location>
        <begin position="111"/>
        <end position="131"/>
    </location>
</feature>
<reference evidence="3 4" key="1">
    <citation type="journal article" date="2024" name="J. Plant Pathol.">
        <title>Sequence and assembly of the genome of Seiridium unicorne, isolate CBS 538.82, causal agent of cypress canker disease.</title>
        <authorList>
            <person name="Scali E."/>
            <person name="Rocca G.D."/>
            <person name="Danti R."/>
            <person name="Garbelotto M."/>
            <person name="Barberini S."/>
            <person name="Baroncelli R."/>
            <person name="Emiliani G."/>
        </authorList>
    </citation>
    <scope>NUCLEOTIDE SEQUENCE [LARGE SCALE GENOMIC DNA]</scope>
    <source>
        <strain evidence="3 4">BM-138-508</strain>
    </source>
</reference>
<organism evidence="3 4">
    <name type="scientific">Seiridium unicorne</name>
    <dbReference type="NCBI Taxonomy" id="138068"/>
    <lineage>
        <taxon>Eukaryota</taxon>
        <taxon>Fungi</taxon>
        <taxon>Dikarya</taxon>
        <taxon>Ascomycota</taxon>
        <taxon>Pezizomycotina</taxon>
        <taxon>Sordariomycetes</taxon>
        <taxon>Xylariomycetidae</taxon>
        <taxon>Amphisphaeriales</taxon>
        <taxon>Sporocadaceae</taxon>
        <taxon>Seiridium</taxon>
    </lineage>
</organism>
<feature type="transmembrane region" description="Helical" evidence="2">
    <location>
        <begin position="194"/>
        <end position="216"/>
    </location>
</feature>
<keyword evidence="4" id="KW-1185">Reference proteome</keyword>
<evidence type="ECO:0000256" key="2">
    <source>
        <dbReference type="SAM" id="Phobius"/>
    </source>
</evidence>
<feature type="transmembrane region" description="Helical" evidence="2">
    <location>
        <begin position="309"/>
        <end position="330"/>
    </location>
</feature>
<keyword evidence="2" id="KW-0472">Membrane</keyword>
<dbReference type="Proteomes" id="UP001408356">
    <property type="component" value="Unassembled WGS sequence"/>
</dbReference>